<sequence length="973" mass="108603">MMDFNSDIATLEEDIQDFNIEKDVRTSLKTQEELDKLTVDETLNDIDRAVFILSSGQEVQCVSVIRHLPKLIRGWQNECIRRVIPKMKELLHTAGLDAQMAATEVFTTIAKDELLPIPVYTQHFLRTIITNVNTKDPIASNAWLDTLISVIHFMPRETVRREVLGLAIAKGQLSQPTASRLSCCSILGAVCSKFDTHVVKKDIVHTVKQLCQDVEHNVRACMCKHLHTIAATLGVEETRKLLLDEVLELAGDEESQVREAALEALLNMTKLLDDECLSQSVVPLVCKFCEQAVQTEDHTLLFVAGEFGRLCCNMTKNYNAEQRSWLLMTYRHLCTLGRPPAELGPPEGQGDLLSVSNLPLSSTQPPPSPNRPSVEKQEEYIECRRLCAYNFPALTLFCSPDAFEAELLNTASLFCSDNDSTVRKHFAAGIHEVAQALEAQAYLIHNHLVLLLRERNVPSVLEACLKRLPDTLTAVVVRGNLIDNQPHGVSELIGALLSAISRLEQQWTSAWRPLETLVTHLRRLPDVLTSDQIYYKFVPVVFKLLTTNRYLPVREAAACTVCVFIRHNKKQTLRNEMCDRLIQDLCYARSFRNRLLFFEACRHMMALFSRTFFKEHFFEHVLVLFNDPVPNVRLCLCKILPSMKALLKLPRDRALHGQLESSVRKLLSSEKDRDVSSTIRATILELDRTEVSMESLTQHLLLDADLQDQRKEEEERLLVAKEEKSRDEDARSLKSHASSHSSSSVSKSRSEKPHKLKKRSTTSFQSSTTSSSLKVNGSKEKEKSKSFQSLPSTNSSFLQGKDNVISSSSSGSLSVLYNMAPSNPHPPRNIVNHFSHTYLTGAANTASQGPSTALGHKGPQYPGHSLTQSRNSPSAPTSAFMGSLSQLSTSAPQASSKPSRKSERRRTTELTHSSSALDPSLIAEPRTRKNSAGSVSSTGSGGRVRHLPRRKSTVGSPLSSTSNNKTKKDKTTR</sequence>
<proteinExistence type="evidence at transcript level"/>
<feature type="region of interest" description="Disordered" evidence="2">
    <location>
        <begin position="713"/>
        <end position="803"/>
    </location>
</feature>
<feature type="compositionally biased region" description="Low complexity" evidence="2">
    <location>
        <begin position="735"/>
        <end position="747"/>
    </location>
</feature>
<protein>
    <submittedName>
        <fullName evidence="3">Serine/threonine-protein phosphatase 4 regulatory subunit 4-like</fullName>
    </submittedName>
</protein>
<dbReference type="Gene3D" id="1.25.10.10">
    <property type="entry name" value="Leucine-rich Repeat Variant"/>
    <property type="match status" value="1"/>
</dbReference>
<feature type="compositionally biased region" description="Basic and acidic residues" evidence="2">
    <location>
        <begin position="713"/>
        <end position="732"/>
    </location>
</feature>
<dbReference type="GO" id="GO:0019888">
    <property type="term" value="F:protein phosphatase regulator activity"/>
    <property type="evidence" value="ECO:0007669"/>
    <property type="project" value="TreeGrafter"/>
</dbReference>
<feature type="compositionally biased region" description="Polar residues" evidence="2">
    <location>
        <begin position="865"/>
        <end position="877"/>
    </location>
</feature>
<dbReference type="InterPro" id="IPR016024">
    <property type="entry name" value="ARM-type_fold"/>
</dbReference>
<dbReference type="EMBL" id="LR789252">
    <property type="protein sequence ID" value="CAB3265114.1"/>
    <property type="molecule type" value="mRNA"/>
</dbReference>
<feature type="repeat" description="HEAT" evidence="1">
    <location>
        <begin position="242"/>
        <end position="280"/>
    </location>
</feature>
<feature type="compositionally biased region" description="Low complexity" evidence="2">
    <location>
        <begin position="761"/>
        <end position="772"/>
    </location>
</feature>
<dbReference type="InterPro" id="IPR039918">
    <property type="entry name" value="PPP4R4"/>
</dbReference>
<feature type="compositionally biased region" description="Polar residues" evidence="2">
    <location>
        <begin position="787"/>
        <end position="798"/>
    </location>
</feature>
<feature type="region of interest" description="Disordered" evidence="2">
    <location>
        <begin position="354"/>
        <end position="375"/>
    </location>
</feature>
<dbReference type="PANTHER" id="PTHR21467">
    <property type="entry name" value="PROTEIN PHOSPHATASE 4 REGULATORY SUBUNIT 4 PPP4R4"/>
    <property type="match status" value="1"/>
</dbReference>
<dbReference type="InterPro" id="IPR011989">
    <property type="entry name" value="ARM-like"/>
</dbReference>
<dbReference type="InterPro" id="IPR021133">
    <property type="entry name" value="HEAT_type_2"/>
</dbReference>
<evidence type="ECO:0000256" key="2">
    <source>
        <dbReference type="SAM" id="MobiDB-lite"/>
    </source>
</evidence>
<accession>A0A6F9DNW1</accession>
<dbReference type="PROSITE" id="PS50077">
    <property type="entry name" value="HEAT_REPEAT"/>
    <property type="match status" value="1"/>
</dbReference>
<name>A0A6F9DNW1_9ASCI</name>
<dbReference type="SUPFAM" id="SSF48371">
    <property type="entry name" value="ARM repeat"/>
    <property type="match status" value="1"/>
</dbReference>
<reference evidence="3" key="1">
    <citation type="submission" date="2020-04" db="EMBL/GenBank/DDBJ databases">
        <authorList>
            <person name="Neveu A P."/>
        </authorList>
    </citation>
    <scope>NUCLEOTIDE SEQUENCE</scope>
    <source>
        <tissue evidence="3">Whole embryo</tissue>
    </source>
</reference>
<feature type="region of interest" description="Disordered" evidence="2">
    <location>
        <begin position="842"/>
        <end position="973"/>
    </location>
</feature>
<dbReference type="AlphaFoldDB" id="A0A6F9DNW1"/>
<dbReference type="PANTHER" id="PTHR21467:SF0">
    <property type="entry name" value="SERINE_THREONINE-PROTEIN PHOSPHATASE 4 REGULATORY SUBUNIT 4"/>
    <property type="match status" value="1"/>
</dbReference>
<feature type="compositionally biased region" description="Basic residues" evidence="2">
    <location>
        <begin position="943"/>
        <end position="952"/>
    </location>
</feature>
<evidence type="ECO:0000313" key="3">
    <source>
        <dbReference type="EMBL" id="CAB3265114.1"/>
    </source>
</evidence>
<feature type="compositionally biased region" description="Polar residues" evidence="2">
    <location>
        <begin position="842"/>
        <end position="851"/>
    </location>
</feature>
<dbReference type="GO" id="GO:0005829">
    <property type="term" value="C:cytosol"/>
    <property type="evidence" value="ECO:0007669"/>
    <property type="project" value="TreeGrafter"/>
</dbReference>
<evidence type="ECO:0000256" key="1">
    <source>
        <dbReference type="PROSITE-ProRule" id="PRU00103"/>
    </source>
</evidence>
<feature type="compositionally biased region" description="Polar residues" evidence="2">
    <location>
        <begin position="883"/>
        <end position="894"/>
    </location>
</feature>
<dbReference type="GO" id="GO:0008287">
    <property type="term" value="C:protein serine/threonine phosphatase complex"/>
    <property type="evidence" value="ECO:0007669"/>
    <property type="project" value="TreeGrafter"/>
</dbReference>
<gene>
    <name evidence="3" type="primary">Ppp4r4</name>
</gene>
<organism evidence="3">
    <name type="scientific">Phallusia mammillata</name>
    <dbReference type="NCBI Taxonomy" id="59560"/>
    <lineage>
        <taxon>Eukaryota</taxon>
        <taxon>Metazoa</taxon>
        <taxon>Chordata</taxon>
        <taxon>Tunicata</taxon>
        <taxon>Ascidiacea</taxon>
        <taxon>Phlebobranchia</taxon>
        <taxon>Ascidiidae</taxon>
        <taxon>Phallusia</taxon>
    </lineage>
</organism>